<dbReference type="GO" id="GO:0030488">
    <property type="term" value="P:tRNA methylation"/>
    <property type="evidence" value="ECO:0007669"/>
    <property type="project" value="InterPro"/>
</dbReference>
<dbReference type="Gene3D" id="3.40.50.150">
    <property type="entry name" value="Vaccinia Virus protein VP39"/>
    <property type="match status" value="1"/>
</dbReference>
<dbReference type="EC" id="2.1.1.220" evidence="2 9"/>
<comment type="catalytic activity">
    <reaction evidence="9">
        <text>adenosine(58) in tRNA + S-adenosyl-L-methionine = N(1)-methyladenosine(58) in tRNA + S-adenosyl-L-homocysteine + H(+)</text>
        <dbReference type="Rhea" id="RHEA:43152"/>
        <dbReference type="Rhea" id="RHEA-COMP:10365"/>
        <dbReference type="Rhea" id="RHEA-COMP:10366"/>
        <dbReference type="ChEBI" id="CHEBI:15378"/>
        <dbReference type="ChEBI" id="CHEBI:57856"/>
        <dbReference type="ChEBI" id="CHEBI:59789"/>
        <dbReference type="ChEBI" id="CHEBI:74411"/>
        <dbReference type="ChEBI" id="CHEBI:74491"/>
        <dbReference type="EC" id="2.1.1.220"/>
    </reaction>
</comment>
<evidence type="ECO:0000256" key="3">
    <source>
        <dbReference type="ARBA" id="ARBA00015963"/>
    </source>
</evidence>
<dbReference type="CDD" id="cd02440">
    <property type="entry name" value="AdoMet_MTases"/>
    <property type="match status" value="1"/>
</dbReference>
<dbReference type="OrthoDB" id="1925287at2759"/>
<gene>
    <name evidence="13" type="primary">TRM61_1</name>
    <name evidence="13" type="ORF">BGZ97_000399</name>
</gene>
<comment type="function">
    <text evidence="9">Catalytic subunit of tRNA (adenine-N(1)-)-methyltransferase, which catalyzes the formation of N(1)-methyladenine at position 58 (m1A58) in initiator methionyl-tRNA.</text>
</comment>
<dbReference type="EMBL" id="JAAAIN010000107">
    <property type="protein sequence ID" value="KAG0320248.1"/>
    <property type="molecule type" value="Genomic_DNA"/>
</dbReference>
<evidence type="ECO:0000256" key="10">
    <source>
        <dbReference type="PIRSR" id="PIRSR017269-1"/>
    </source>
</evidence>
<accession>A0A9P6RH80</accession>
<dbReference type="GO" id="GO:0005634">
    <property type="term" value="C:nucleus"/>
    <property type="evidence" value="ECO:0007669"/>
    <property type="project" value="UniProtKB-SubCell"/>
</dbReference>
<dbReference type="GO" id="GO:0160107">
    <property type="term" value="F:tRNA (adenine(58)-N1)-methyltransferase activity"/>
    <property type="evidence" value="ECO:0007669"/>
    <property type="project" value="UniProtKB-EC"/>
</dbReference>
<evidence type="ECO:0000256" key="6">
    <source>
        <dbReference type="ARBA" id="ARBA00022691"/>
    </source>
</evidence>
<keyword evidence="6 9" id="KW-0949">S-adenosyl-L-methionine</keyword>
<dbReference type="AlphaFoldDB" id="A0A9P6RH80"/>
<keyword evidence="7 9" id="KW-0819">tRNA processing</keyword>
<dbReference type="InterPro" id="IPR029063">
    <property type="entry name" value="SAM-dependent_MTases_sf"/>
</dbReference>
<dbReference type="InterPro" id="IPR049470">
    <property type="entry name" value="TRM61_C"/>
</dbReference>
<dbReference type="GO" id="GO:0031515">
    <property type="term" value="C:tRNA (m1A) methyltransferase complex"/>
    <property type="evidence" value="ECO:0007669"/>
    <property type="project" value="UniProtKB-UniRule"/>
</dbReference>
<comment type="subcellular location">
    <subcellularLocation>
        <location evidence="1 9">Nucleus</location>
    </subcellularLocation>
</comment>
<dbReference type="Proteomes" id="UP000823405">
    <property type="component" value="Unassembled WGS sequence"/>
</dbReference>
<feature type="compositionally biased region" description="Polar residues" evidence="11">
    <location>
        <begin position="314"/>
        <end position="345"/>
    </location>
</feature>
<dbReference type="Gene3D" id="3.10.330.20">
    <property type="match status" value="1"/>
</dbReference>
<comment type="caution">
    <text evidence="13">The sequence shown here is derived from an EMBL/GenBank/DDBJ whole genome shotgun (WGS) entry which is preliminary data.</text>
</comment>
<dbReference type="FunFam" id="3.40.50.150:FF:000247">
    <property type="entry name" value="tRNA (adenine(58)-N(1))-methyltransferase catalytic subunit TRM61"/>
    <property type="match status" value="1"/>
</dbReference>
<dbReference type="PROSITE" id="PS51620">
    <property type="entry name" value="SAM_TRM61"/>
    <property type="match status" value="1"/>
</dbReference>
<keyword evidence="5 9" id="KW-0808">Transferase</keyword>
<evidence type="ECO:0000256" key="4">
    <source>
        <dbReference type="ARBA" id="ARBA00022603"/>
    </source>
</evidence>
<evidence type="ECO:0000313" key="13">
    <source>
        <dbReference type="EMBL" id="KAG0320248.1"/>
    </source>
</evidence>
<evidence type="ECO:0000256" key="11">
    <source>
        <dbReference type="SAM" id="MobiDB-lite"/>
    </source>
</evidence>
<evidence type="ECO:0000313" key="14">
    <source>
        <dbReference type="Proteomes" id="UP000823405"/>
    </source>
</evidence>
<evidence type="ECO:0000256" key="9">
    <source>
        <dbReference type="PIRNR" id="PIRNR017269"/>
    </source>
</evidence>
<keyword evidence="4 9" id="KW-0489">Methyltransferase</keyword>
<evidence type="ECO:0000256" key="5">
    <source>
        <dbReference type="ARBA" id="ARBA00022679"/>
    </source>
</evidence>
<feature type="domain" description="tRNA (adenine(58)-N(1))-methyltransferase catalytic subunit TRM61 C-terminal" evidence="12">
    <location>
        <begin position="74"/>
        <end position="391"/>
    </location>
</feature>
<evidence type="ECO:0000259" key="12">
    <source>
        <dbReference type="Pfam" id="PF08704"/>
    </source>
</evidence>
<feature type="binding site" evidence="10">
    <location>
        <position position="145"/>
    </location>
    <ligand>
        <name>S-adenosyl-L-methionine</name>
        <dbReference type="ChEBI" id="CHEBI:59789"/>
    </ligand>
</feature>
<feature type="region of interest" description="Disordered" evidence="11">
    <location>
        <begin position="269"/>
        <end position="362"/>
    </location>
</feature>
<evidence type="ECO:0000256" key="1">
    <source>
        <dbReference type="ARBA" id="ARBA00004123"/>
    </source>
</evidence>
<reference evidence="13" key="1">
    <citation type="journal article" date="2020" name="Fungal Divers.">
        <title>Resolving the Mortierellaceae phylogeny through synthesis of multi-gene phylogenetics and phylogenomics.</title>
        <authorList>
            <person name="Vandepol N."/>
            <person name="Liber J."/>
            <person name="Desiro A."/>
            <person name="Na H."/>
            <person name="Kennedy M."/>
            <person name="Barry K."/>
            <person name="Grigoriev I.V."/>
            <person name="Miller A.N."/>
            <person name="O'Donnell K."/>
            <person name="Stajich J.E."/>
            <person name="Bonito G."/>
        </authorList>
    </citation>
    <scope>NUCLEOTIDE SEQUENCE</scope>
    <source>
        <strain evidence="13">NVP60</strain>
    </source>
</reference>
<dbReference type="Pfam" id="PF08704">
    <property type="entry name" value="GCD14"/>
    <property type="match status" value="1"/>
</dbReference>
<dbReference type="SUPFAM" id="SSF53335">
    <property type="entry name" value="S-adenosyl-L-methionine-dependent methyltransferases"/>
    <property type="match status" value="1"/>
</dbReference>
<name>A0A9P6RH80_9FUNG</name>
<keyword evidence="14" id="KW-1185">Reference proteome</keyword>
<dbReference type="PANTHER" id="PTHR12133:SF2">
    <property type="entry name" value="TRNA (ADENINE(58)-N(1))-METHYLTRANSFERASE CATALYTIC SUBUNIT TRMT61A"/>
    <property type="match status" value="1"/>
</dbReference>
<dbReference type="PIRSF" id="PIRSF017269">
    <property type="entry name" value="GCD14"/>
    <property type="match status" value="1"/>
</dbReference>
<evidence type="ECO:0000256" key="8">
    <source>
        <dbReference type="ARBA" id="ARBA00023242"/>
    </source>
</evidence>
<proteinExistence type="inferred from homology"/>
<dbReference type="InterPro" id="IPR014816">
    <property type="entry name" value="tRNA_MeTrfase_Gcd14"/>
</dbReference>
<protein>
    <recommendedName>
        <fullName evidence="3 9">tRNA (adenine(58)-N(1))-methyltransferase catalytic subunit TRM61</fullName>
        <ecNumber evidence="2 9">2.1.1.220</ecNumber>
    </recommendedName>
</protein>
<dbReference type="PANTHER" id="PTHR12133">
    <property type="entry name" value="TRNA (ADENINE(58)-N(1))-METHYLTRANSFERASE"/>
    <property type="match status" value="1"/>
</dbReference>
<organism evidence="13 14">
    <name type="scientific">Linnemannia gamsii</name>
    <dbReference type="NCBI Taxonomy" id="64522"/>
    <lineage>
        <taxon>Eukaryota</taxon>
        <taxon>Fungi</taxon>
        <taxon>Fungi incertae sedis</taxon>
        <taxon>Mucoromycota</taxon>
        <taxon>Mortierellomycotina</taxon>
        <taxon>Mortierellomycetes</taxon>
        <taxon>Mortierellales</taxon>
        <taxon>Mortierellaceae</taxon>
        <taxon>Linnemannia</taxon>
    </lineage>
</organism>
<comment type="similarity">
    <text evidence="9">Belongs to the class I-like SAM-binding methyltransferase superfamily. TRM61 family.</text>
</comment>
<keyword evidence="8 9" id="KW-0539">Nucleus</keyword>
<sequence length="418" mass="46283">MSETAVEKQSFATYKKNNTIEDGDNVVMYLSRENMSIIRVKDGEYFNCKFGSYKHSDMIGLEYGTKLGSNTGRGFLYLLYPTPELWTLVLPHRTQILYIADISFVMNYLNLKPGMSMIESGTGSGSFSHSIARTLAPTGHLFTFEYHQERVNAAKKEFEEHGLSDMVTLRCRDVCKDGFDLEDKVDAIFLDLPAPWEAVASAKKAFKQNKVGKICTFSPCIEQISRTVTALNEHGFVDIQMYECLIRFNEIRVIPMWTIDEAMEKQRAVEKKRKRATPRVVRDENNNNNNNTQDDESSSSGHINKSVKVEPSVDDSNQSSAAATPNSTTGSEMEDSVSTTTSTPVLGSETPAAEASITIAEPRERIEPKNVVVTRLPAEQRGHTSYLMFATFTPATQGPSLTETKAAAAAAASASSSK</sequence>
<evidence type="ECO:0000256" key="7">
    <source>
        <dbReference type="ARBA" id="ARBA00022694"/>
    </source>
</evidence>
<evidence type="ECO:0000256" key="2">
    <source>
        <dbReference type="ARBA" id="ARBA00012796"/>
    </source>
</evidence>
<feature type="binding site" evidence="10">
    <location>
        <position position="191"/>
    </location>
    <ligand>
        <name>S-adenosyl-L-methionine</name>
        <dbReference type="ChEBI" id="CHEBI:59789"/>
    </ligand>
</feature>